<organism evidence="1 2">
    <name type="scientific">Adiantum capillus-veneris</name>
    <name type="common">Maidenhair fern</name>
    <dbReference type="NCBI Taxonomy" id="13818"/>
    <lineage>
        <taxon>Eukaryota</taxon>
        <taxon>Viridiplantae</taxon>
        <taxon>Streptophyta</taxon>
        <taxon>Embryophyta</taxon>
        <taxon>Tracheophyta</taxon>
        <taxon>Polypodiopsida</taxon>
        <taxon>Polypodiidae</taxon>
        <taxon>Polypodiales</taxon>
        <taxon>Pteridineae</taxon>
        <taxon>Pteridaceae</taxon>
        <taxon>Vittarioideae</taxon>
        <taxon>Adiantum</taxon>
    </lineage>
</organism>
<dbReference type="EMBL" id="JABFUD020000018">
    <property type="protein sequence ID" value="KAI5066728.1"/>
    <property type="molecule type" value="Genomic_DNA"/>
</dbReference>
<proteinExistence type="predicted"/>
<protein>
    <submittedName>
        <fullName evidence="1">Uncharacterized protein</fullName>
    </submittedName>
</protein>
<reference evidence="1" key="1">
    <citation type="submission" date="2021-01" db="EMBL/GenBank/DDBJ databases">
        <title>Adiantum capillus-veneris genome.</title>
        <authorList>
            <person name="Fang Y."/>
            <person name="Liao Q."/>
        </authorList>
    </citation>
    <scope>NUCLEOTIDE SEQUENCE</scope>
    <source>
        <strain evidence="1">H3</strain>
        <tissue evidence="1">Leaf</tissue>
    </source>
</reference>
<accession>A0A9D4Z904</accession>
<dbReference type="Proteomes" id="UP000886520">
    <property type="component" value="Chromosome 18"/>
</dbReference>
<name>A0A9D4Z904_ADICA</name>
<feature type="non-terminal residue" evidence="1">
    <location>
        <position position="1"/>
    </location>
</feature>
<gene>
    <name evidence="1" type="ORF">GOP47_0019352</name>
</gene>
<sequence>ALISGKYISNVRPSLLLQSSKTGFACERDAGGGRRVEAVCAGLQRAERRSRWRRKRHGLEEEAAAVAAERIRKWARIVRPHGSLWTVELQRTLIAMAVSESTRDAEYALMWQQRCMHEQ</sequence>
<keyword evidence="2" id="KW-1185">Reference proteome</keyword>
<evidence type="ECO:0000313" key="1">
    <source>
        <dbReference type="EMBL" id="KAI5066728.1"/>
    </source>
</evidence>
<evidence type="ECO:0000313" key="2">
    <source>
        <dbReference type="Proteomes" id="UP000886520"/>
    </source>
</evidence>
<dbReference type="AlphaFoldDB" id="A0A9D4Z904"/>
<comment type="caution">
    <text evidence="1">The sequence shown here is derived from an EMBL/GenBank/DDBJ whole genome shotgun (WGS) entry which is preliminary data.</text>
</comment>